<evidence type="ECO:0000256" key="5">
    <source>
        <dbReference type="ARBA" id="ARBA00022691"/>
    </source>
</evidence>
<feature type="binding site" evidence="6">
    <location>
        <position position="145"/>
    </location>
    <ligand>
        <name>S-adenosyl-L-methionine</name>
        <dbReference type="ChEBI" id="CHEBI:59789"/>
    </ligand>
</feature>
<evidence type="ECO:0000313" key="7">
    <source>
        <dbReference type="EMBL" id="TFZ84145.1"/>
    </source>
</evidence>
<gene>
    <name evidence="6 7" type="primary">prmA</name>
    <name evidence="7" type="ORF">E4680_01005</name>
</gene>
<dbReference type="InterPro" id="IPR029063">
    <property type="entry name" value="SAM-dependent_MTases_sf"/>
</dbReference>
<evidence type="ECO:0000256" key="1">
    <source>
        <dbReference type="ARBA" id="ARBA00009741"/>
    </source>
</evidence>
<sequence length="293" mass="31514">MPWQQLVLEIGPDQSESFEDCLLAAGALAISLEDRADQPLFEPPPGATPLWDRIRLTALLPQDADPVKLLLELAAQCHPSPLPPHRVVYLADEVWERAWLKDFQPLRFGERLWVVPSVHTPPDPGAVNLRLDPGLAFGTGTHPTTALCLEWLARADVTGQRVIDYGCGSGILGIAAALLGAAQVAAVDIDPQALTAAQDNARRNDLAGRIRSGSPEDLSEPAELLLANILAGPLEVLAPRFRSLLVPGGWLVMAGLLSRHVAPLQAAYADWIDLHPVAEREGWVCLAGQRVAG</sequence>
<dbReference type="RefSeq" id="WP_135280505.1">
    <property type="nucleotide sequence ID" value="NZ_SRIO01000001.1"/>
</dbReference>
<proteinExistence type="inferred from homology"/>
<evidence type="ECO:0000256" key="2">
    <source>
        <dbReference type="ARBA" id="ARBA00022490"/>
    </source>
</evidence>
<comment type="catalytic activity">
    <reaction evidence="6">
        <text>L-lysyl-[protein] + 3 S-adenosyl-L-methionine = N(6),N(6),N(6)-trimethyl-L-lysyl-[protein] + 3 S-adenosyl-L-homocysteine + 3 H(+)</text>
        <dbReference type="Rhea" id="RHEA:54192"/>
        <dbReference type="Rhea" id="RHEA-COMP:9752"/>
        <dbReference type="Rhea" id="RHEA-COMP:13826"/>
        <dbReference type="ChEBI" id="CHEBI:15378"/>
        <dbReference type="ChEBI" id="CHEBI:29969"/>
        <dbReference type="ChEBI" id="CHEBI:57856"/>
        <dbReference type="ChEBI" id="CHEBI:59789"/>
        <dbReference type="ChEBI" id="CHEBI:61961"/>
    </reaction>
</comment>
<dbReference type="GO" id="GO:0005840">
    <property type="term" value="C:ribosome"/>
    <property type="evidence" value="ECO:0007669"/>
    <property type="project" value="UniProtKB-KW"/>
</dbReference>
<dbReference type="PANTHER" id="PTHR43648">
    <property type="entry name" value="ELECTRON TRANSFER FLAVOPROTEIN BETA SUBUNIT LYSINE METHYLTRANSFERASE"/>
    <property type="match status" value="1"/>
</dbReference>
<dbReference type="HAMAP" id="MF_00735">
    <property type="entry name" value="Methyltr_PrmA"/>
    <property type="match status" value="1"/>
</dbReference>
<keyword evidence="7" id="KW-0687">Ribonucleoprotein</keyword>
<keyword evidence="8" id="KW-1185">Reference proteome</keyword>
<feature type="binding site" evidence="6">
    <location>
        <position position="228"/>
    </location>
    <ligand>
        <name>S-adenosyl-L-methionine</name>
        <dbReference type="ChEBI" id="CHEBI:59789"/>
    </ligand>
</feature>
<evidence type="ECO:0000256" key="3">
    <source>
        <dbReference type="ARBA" id="ARBA00022603"/>
    </source>
</evidence>
<dbReference type="InterPro" id="IPR050078">
    <property type="entry name" value="Ribosomal_L11_MeTrfase_PrmA"/>
</dbReference>
<dbReference type="Pfam" id="PF06325">
    <property type="entry name" value="PrmA"/>
    <property type="match status" value="1"/>
</dbReference>
<evidence type="ECO:0000256" key="4">
    <source>
        <dbReference type="ARBA" id="ARBA00022679"/>
    </source>
</evidence>
<comment type="caution">
    <text evidence="7">The sequence shown here is derived from an EMBL/GenBank/DDBJ whole genome shotgun (WGS) entry which is preliminary data.</text>
</comment>
<dbReference type="EC" id="2.1.1.-" evidence="6"/>
<accession>A0A4Z0FDQ4</accession>
<keyword evidence="3 6" id="KW-0489">Methyltransferase</keyword>
<reference evidence="7 8" key="1">
    <citation type="journal article" date="2019" name="ISME J.">
        <title>Candidatus Macondimonas diazotrophica, a novel gammaproteobacterial genus dominating crude-oil-contaminated coastal sediments.</title>
        <authorList>
            <person name="Karthikeyan S."/>
            <person name="Konstantinidis K."/>
        </authorList>
    </citation>
    <scope>NUCLEOTIDE SEQUENCE [LARGE SCALE GENOMIC DNA]</scope>
    <source>
        <strain evidence="7 8">KTK01</strain>
    </source>
</reference>
<comment type="subcellular location">
    <subcellularLocation>
        <location evidence="6">Cytoplasm</location>
    </subcellularLocation>
</comment>
<evidence type="ECO:0000313" key="8">
    <source>
        <dbReference type="Proteomes" id="UP000297890"/>
    </source>
</evidence>
<feature type="binding site" evidence="6">
    <location>
        <position position="188"/>
    </location>
    <ligand>
        <name>S-adenosyl-L-methionine</name>
        <dbReference type="ChEBI" id="CHEBI:59789"/>
    </ligand>
</feature>
<keyword evidence="4 6" id="KW-0808">Transferase</keyword>
<dbReference type="Proteomes" id="UP000297890">
    <property type="component" value="Unassembled WGS sequence"/>
</dbReference>
<comment type="similarity">
    <text evidence="1 6">Belongs to the methyltransferase superfamily. PrmA family.</text>
</comment>
<name>A0A4Z0FDQ4_9GAMM</name>
<dbReference type="GO" id="GO:0016279">
    <property type="term" value="F:protein-lysine N-methyltransferase activity"/>
    <property type="evidence" value="ECO:0007669"/>
    <property type="project" value="TreeGrafter"/>
</dbReference>
<organism evidence="7 8">
    <name type="scientific">Candidatus Macondimonas diazotrophica</name>
    <dbReference type="NCBI Taxonomy" id="2305248"/>
    <lineage>
        <taxon>Bacteria</taxon>
        <taxon>Pseudomonadati</taxon>
        <taxon>Pseudomonadota</taxon>
        <taxon>Gammaproteobacteria</taxon>
        <taxon>Chromatiales</taxon>
        <taxon>Ectothiorhodospiraceae</taxon>
        <taxon>Candidatus Macondimonas</taxon>
    </lineage>
</organism>
<keyword evidence="5 6" id="KW-0949">S-adenosyl-L-methionine</keyword>
<keyword evidence="2 6" id="KW-0963">Cytoplasm</keyword>
<keyword evidence="7" id="KW-0689">Ribosomal protein</keyword>
<dbReference type="GO" id="GO:0032259">
    <property type="term" value="P:methylation"/>
    <property type="evidence" value="ECO:0007669"/>
    <property type="project" value="UniProtKB-KW"/>
</dbReference>
<dbReference type="InterPro" id="IPR004498">
    <property type="entry name" value="Ribosomal_PrmA_MeTrfase"/>
</dbReference>
<dbReference type="OrthoDB" id="9785995at2"/>
<dbReference type="AlphaFoldDB" id="A0A4Z0FDQ4"/>
<dbReference type="NCBIfam" id="TIGR00406">
    <property type="entry name" value="prmA"/>
    <property type="match status" value="1"/>
</dbReference>
<dbReference type="SUPFAM" id="SSF53335">
    <property type="entry name" value="S-adenosyl-L-methionine-dependent methyltransferases"/>
    <property type="match status" value="1"/>
</dbReference>
<dbReference type="Gene3D" id="3.40.50.150">
    <property type="entry name" value="Vaccinia Virus protein VP39"/>
    <property type="match status" value="1"/>
</dbReference>
<dbReference type="CDD" id="cd02440">
    <property type="entry name" value="AdoMet_MTases"/>
    <property type="match status" value="1"/>
</dbReference>
<dbReference type="PIRSF" id="PIRSF000401">
    <property type="entry name" value="RPL11_MTase"/>
    <property type="match status" value="1"/>
</dbReference>
<dbReference type="GO" id="GO:0005829">
    <property type="term" value="C:cytosol"/>
    <property type="evidence" value="ECO:0007669"/>
    <property type="project" value="TreeGrafter"/>
</dbReference>
<feature type="binding site" evidence="6">
    <location>
        <position position="166"/>
    </location>
    <ligand>
        <name>S-adenosyl-L-methionine</name>
        <dbReference type="ChEBI" id="CHEBI:59789"/>
    </ligand>
</feature>
<dbReference type="PANTHER" id="PTHR43648:SF1">
    <property type="entry name" value="ELECTRON TRANSFER FLAVOPROTEIN BETA SUBUNIT LYSINE METHYLTRANSFERASE"/>
    <property type="match status" value="1"/>
</dbReference>
<dbReference type="EMBL" id="SRIO01000001">
    <property type="protein sequence ID" value="TFZ84145.1"/>
    <property type="molecule type" value="Genomic_DNA"/>
</dbReference>
<comment type="function">
    <text evidence="6">Methylates ribosomal protein L11.</text>
</comment>
<protein>
    <recommendedName>
        <fullName evidence="6">Ribosomal protein L11 methyltransferase</fullName>
        <shortName evidence="6">L11 Mtase</shortName>
        <ecNumber evidence="6">2.1.1.-</ecNumber>
    </recommendedName>
</protein>
<evidence type="ECO:0000256" key="6">
    <source>
        <dbReference type="HAMAP-Rule" id="MF_00735"/>
    </source>
</evidence>